<dbReference type="SUPFAM" id="SSF53850">
    <property type="entry name" value="Periplasmic binding protein-like II"/>
    <property type="match status" value="1"/>
</dbReference>
<keyword evidence="4" id="KW-1185">Reference proteome</keyword>
<dbReference type="OrthoDB" id="7250553at2"/>
<dbReference type="Gene3D" id="3.40.190.150">
    <property type="entry name" value="Bordetella uptake gene, domain 1"/>
    <property type="match status" value="1"/>
</dbReference>
<dbReference type="InterPro" id="IPR005064">
    <property type="entry name" value="BUG"/>
</dbReference>
<dbReference type="Pfam" id="PF03401">
    <property type="entry name" value="TctC"/>
    <property type="match status" value="1"/>
</dbReference>
<name>A0A225MRF7_9BURK</name>
<proteinExistence type="inferred from homology"/>
<organism evidence="3 4">
    <name type="scientific">Candidimonas nitroreducens</name>
    <dbReference type="NCBI Taxonomy" id="683354"/>
    <lineage>
        <taxon>Bacteria</taxon>
        <taxon>Pseudomonadati</taxon>
        <taxon>Pseudomonadota</taxon>
        <taxon>Betaproteobacteria</taxon>
        <taxon>Burkholderiales</taxon>
        <taxon>Alcaligenaceae</taxon>
        <taxon>Candidimonas</taxon>
    </lineage>
</organism>
<dbReference type="CDD" id="cd13578">
    <property type="entry name" value="PBP2_Bug27"/>
    <property type="match status" value="1"/>
</dbReference>
<dbReference type="Gene3D" id="3.40.190.10">
    <property type="entry name" value="Periplasmic binding protein-like II"/>
    <property type="match status" value="1"/>
</dbReference>
<comment type="similarity">
    <text evidence="1">Belongs to the UPF0065 (bug) family.</text>
</comment>
<dbReference type="EMBL" id="NJIH01000003">
    <property type="protein sequence ID" value="OWT63778.1"/>
    <property type="molecule type" value="Genomic_DNA"/>
</dbReference>
<dbReference type="AlphaFoldDB" id="A0A225MRF7"/>
<gene>
    <name evidence="3" type="ORF">CEY11_05545</name>
</gene>
<dbReference type="PIRSF" id="PIRSF017082">
    <property type="entry name" value="YflP"/>
    <property type="match status" value="1"/>
</dbReference>
<feature type="chain" id="PRO_5012352745" evidence="2">
    <location>
        <begin position="26"/>
        <end position="338"/>
    </location>
</feature>
<sequence length="338" mass="35678">MKVLRGISRARRRILITTAHTMAIAAICPLAAQGAANPAASYPSKPIRIIVPYAAGGGTDLEARMWAQSLQKNLGQSVIVENMAGSNGMIGTAYAAKAAPDGYTLYIATYGFPVVPLLMKSPRYTVADFAPIIRIGAGPLALVVAANSPFHSTQDVIAAARAKPSSLNVGTLGNGSQEQMGSQKFQKAAKVRLTEIPYKGGAPAMVDLMGGRLQLMFEALPTVMSYIKSGTIRALGVTSARRSSQLPNVPTLAEQGLQSVEVTSWYGFLAPAKTPSAYIEKLNAAFRKGLSDPKMTAQMAKLFGSEPVGGTAASFSEFLSTQTRENADLIAKLGIERQ</sequence>
<dbReference type="PANTHER" id="PTHR42928">
    <property type="entry name" value="TRICARBOXYLATE-BINDING PROTEIN"/>
    <property type="match status" value="1"/>
</dbReference>
<evidence type="ECO:0000313" key="4">
    <source>
        <dbReference type="Proteomes" id="UP000214603"/>
    </source>
</evidence>
<protein>
    <submittedName>
        <fullName evidence="3">LacI family transcriptional regulator</fullName>
    </submittedName>
</protein>
<keyword evidence="2" id="KW-0732">Signal</keyword>
<evidence type="ECO:0000313" key="3">
    <source>
        <dbReference type="EMBL" id="OWT63778.1"/>
    </source>
</evidence>
<dbReference type="InterPro" id="IPR042100">
    <property type="entry name" value="Bug_dom1"/>
</dbReference>
<accession>A0A225MRF7</accession>
<reference evidence="4" key="1">
    <citation type="submission" date="2017-06" db="EMBL/GenBank/DDBJ databases">
        <title>Herbaspirillum phytohormonus sp. nov., isolated from the root nodule of Robinia pseudoacacia in lead-zinc mine.</title>
        <authorList>
            <person name="Fan M."/>
            <person name="Lin Y."/>
        </authorList>
    </citation>
    <scope>NUCLEOTIDE SEQUENCE [LARGE SCALE GENOMIC DNA]</scope>
    <source>
        <strain evidence="4">SC-089</strain>
    </source>
</reference>
<evidence type="ECO:0000256" key="2">
    <source>
        <dbReference type="SAM" id="SignalP"/>
    </source>
</evidence>
<comment type="caution">
    <text evidence="3">The sequence shown here is derived from an EMBL/GenBank/DDBJ whole genome shotgun (WGS) entry which is preliminary data.</text>
</comment>
<dbReference type="PANTHER" id="PTHR42928:SF5">
    <property type="entry name" value="BLR1237 PROTEIN"/>
    <property type="match status" value="1"/>
</dbReference>
<feature type="signal peptide" evidence="2">
    <location>
        <begin position="1"/>
        <end position="25"/>
    </location>
</feature>
<dbReference type="Proteomes" id="UP000214603">
    <property type="component" value="Unassembled WGS sequence"/>
</dbReference>
<evidence type="ECO:0000256" key="1">
    <source>
        <dbReference type="ARBA" id="ARBA00006987"/>
    </source>
</evidence>
<dbReference type="RefSeq" id="WP_088602357.1">
    <property type="nucleotide sequence ID" value="NZ_NJIH01000003.1"/>
</dbReference>